<feature type="region of interest" description="Disordered" evidence="2">
    <location>
        <begin position="42"/>
        <end position="104"/>
    </location>
</feature>
<dbReference type="SMART" id="SM00164">
    <property type="entry name" value="TBC"/>
    <property type="match status" value="1"/>
</dbReference>
<proteinExistence type="predicted"/>
<dbReference type="InterPro" id="IPR035969">
    <property type="entry name" value="Rab-GAP_TBC_sf"/>
</dbReference>
<reference evidence="4" key="1">
    <citation type="submission" date="2022-08" db="EMBL/GenBank/DDBJ databases">
        <title>Novel sulfate-reducing endosymbionts in the free-living metamonad Anaeramoeba.</title>
        <authorList>
            <person name="Jerlstrom-Hultqvist J."/>
            <person name="Cepicka I."/>
            <person name="Gallot-Lavallee L."/>
            <person name="Salas-Leiva D."/>
            <person name="Curtis B.A."/>
            <person name="Zahonova K."/>
            <person name="Pipaliya S."/>
            <person name="Dacks J."/>
            <person name="Roger A.J."/>
        </authorList>
    </citation>
    <scope>NUCLEOTIDE SEQUENCE</scope>
    <source>
        <strain evidence="4">Schooner1</strain>
    </source>
</reference>
<evidence type="ECO:0000256" key="2">
    <source>
        <dbReference type="SAM" id="MobiDB-lite"/>
    </source>
</evidence>
<keyword evidence="5" id="KW-1185">Reference proteome</keyword>
<dbReference type="Proteomes" id="UP001150062">
    <property type="component" value="Unassembled WGS sequence"/>
</dbReference>
<sequence>MFGILYIKEYIGTKSIVINWEPIELSHQLFVPEILPFDHSDFNTQFGTSQKQPKEEKTQNENKETLETIDEEEKKRKKKKKKKKKKKTKTKKNKQNNKHLKTKNELKESWEIIKDNTTPPPILFSKKETSSQNQIFNEYGFKMSVEDVSSIKLLRNKIRKSYLIITNTNSKLKDINIGWTVVGSGNTEKVAQKKSSSEIDFSDLENEFHQIQTFNEEEQEKFLQYFSEIPKKIQNMIPQEDLPSTALDQKLLDSLMDKKGRIMDMNKFCAIIFYNGIDPKIRPQYCQGMADYATPLIYLFDNETEIFWLFKKLMDKYVGNFNKDQQTIQKKITMLKLITRKLDPGLYYSMEDDNNESDNFLFSYRMMIVLFKREFQFHDILPIWDSLFTNYLSDTMEIFYIYSIMHICRKRLIQSNRDFSYIVGTITKKIKKIHYKKIIKISIETIFKIAKLMKIEKNITKKMKNKTSKISNSNQKN</sequence>
<feature type="compositionally biased region" description="Basic residues" evidence="2">
    <location>
        <begin position="75"/>
        <end position="101"/>
    </location>
</feature>
<dbReference type="Gene3D" id="1.10.8.270">
    <property type="entry name" value="putative rabgap domain of human tbc1 domain family member 14 like domains"/>
    <property type="match status" value="1"/>
</dbReference>
<dbReference type="InterPro" id="IPR000195">
    <property type="entry name" value="Rab-GAP-TBC_dom"/>
</dbReference>
<dbReference type="PANTHER" id="PTHR22957">
    <property type="entry name" value="TBC1 DOMAIN FAMILY MEMBER GTPASE-ACTIVATING PROTEIN"/>
    <property type="match status" value="1"/>
</dbReference>
<evidence type="ECO:0000256" key="1">
    <source>
        <dbReference type="ARBA" id="ARBA00022468"/>
    </source>
</evidence>
<evidence type="ECO:0000259" key="3">
    <source>
        <dbReference type="PROSITE" id="PS50086"/>
    </source>
</evidence>
<dbReference type="SUPFAM" id="SSF47923">
    <property type="entry name" value="Ypt/Rab-GAP domain of gyp1p"/>
    <property type="match status" value="2"/>
</dbReference>
<evidence type="ECO:0000313" key="5">
    <source>
        <dbReference type="Proteomes" id="UP001150062"/>
    </source>
</evidence>
<dbReference type="Gene3D" id="1.10.472.80">
    <property type="entry name" value="Ypt/Rab-GAP domain of gyp1p, domain 3"/>
    <property type="match status" value="1"/>
</dbReference>
<dbReference type="Pfam" id="PF00566">
    <property type="entry name" value="RabGAP-TBC"/>
    <property type="match status" value="1"/>
</dbReference>
<dbReference type="EMBL" id="JAOAOG010000242">
    <property type="protein sequence ID" value="KAJ6236812.1"/>
    <property type="molecule type" value="Genomic_DNA"/>
</dbReference>
<evidence type="ECO:0000313" key="4">
    <source>
        <dbReference type="EMBL" id="KAJ6236812.1"/>
    </source>
</evidence>
<accession>A0ABQ8XW28</accession>
<dbReference type="PROSITE" id="PS50086">
    <property type="entry name" value="TBC_RABGAP"/>
    <property type="match status" value="1"/>
</dbReference>
<name>A0ABQ8XW28_9EUKA</name>
<keyword evidence="1" id="KW-0343">GTPase activation</keyword>
<gene>
    <name evidence="4" type="ORF">M0813_27557</name>
</gene>
<protein>
    <submittedName>
        <fullName evidence="4">Rabgap/tbc domain-containing protein</fullName>
    </submittedName>
</protein>
<comment type="caution">
    <text evidence="4">The sequence shown here is derived from an EMBL/GenBank/DDBJ whole genome shotgun (WGS) entry which is preliminary data.</text>
</comment>
<dbReference type="PANTHER" id="PTHR22957:SF502">
    <property type="entry name" value="SMALL G PROTEIN SIGNALING MODULATOR 2-RELATED"/>
    <property type="match status" value="1"/>
</dbReference>
<organism evidence="4 5">
    <name type="scientific">Anaeramoeba flamelloides</name>
    <dbReference type="NCBI Taxonomy" id="1746091"/>
    <lineage>
        <taxon>Eukaryota</taxon>
        <taxon>Metamonada</taxon>
        <taxon>Anaeramoebidae</taxon>
        <taxon>Anaeramoeba</taxon>
    </lineage>
</organism>
<feature type="domain" description="Rab-GAP TBC" evidence="3">
    <location>
        <begin position="209"/>
        <end position="391"/>
    </location>
</feature>
<feature type="compositionally biased region" description="Basic and acidic residues" evidence="2">
    <location>
        <begin position="52"/>
        <end position="66"/>
    </location>
</feature>